<evidence type="ECO:0000256" key="2">
    <source>
        <dbReference type="ARBA" id="ARBA00022679"/>
    </source>
</evidence>
<dbReference type="InterPro" id="IPR001555">
    <property type="entry name" value="GART_AS"/>
</dbReference>
<feature type="binding site" evidence="6">
    <location>
        <position position="64"/>
    </location>
    <ligand>
        <name>(6R)-10-formyltetrahydrofolate</name>
        <dbReference type="ChEBI" id="CHEBI:195366"/>
    </ligand>
</feature>
<protein>
    <recommendedName>
        <fullName evidence="6">Phosphoribosylglycinamide formyltransferase</fullName>
        <ecNumber evidence="6">2.1.2.2</ecNumber>
    </recommendedName>
    <alternativeName>
        <fullName evidence="6">5'-phosphoribosylglycinamide transformylase</fullName>
    </alternativeName>
    <alternativeName>
        <fullName evidence="6">GAR transformylase</fullName>
        <shortName evidence="6">GART</shortName>
    </alternativeName>
</protein>
<organism evidence="9 10">
    <name type="scientific">Lipingzhangella rawalii</name>
    <dbReference type="NCBI Taxonomy" id="2055835"/>
    <lineage>
        <taxon>Bacteria</taxon>
        <taxon>Bacillati</taxon>
        <taxon>Actinomycetota</taxon>
        <taxon>Actinomycetes</taxon>
        <taxon>Streptosporangiales</taxon>
        <taxon>Nocardiopsidaceae</taxon>
        <taxon>Lipingzhangella</taxon>
    </lineage>
</organism>
<dbReference type="GO" id="GO:0004644">
    <property type="term" value="F:phosphoribosylglycinamide formyltransferase activity"/>
    <property type="evidence" value="ECO:0007669"/>
    <property type="project" value="UniProtKB-EC"/>
</dbReference>
<comment type="caution">
    <text evidence="6">Lacks conserved residue(s) required for the propagation of feature annotation.</text>
</comment>
<name>A0ABU2H4W0_9ACTN</name>
<comment type="catalytic activity">
    <reaction evidence="5 6">
        <text>N(1)-(5-phospho-beta-D-ribosyl)glycinamide + (6R)-10-formyltetrahydrofolate = N(2)-formyl-N(1)-(5-phospho-beta-D-ribosyl)glycinamide + (6S)-5,6,7,8-tetrahydrofolate + H(+)</text>
        <dbReference type="Rhea" id="RHEA:15053"/>
        <dbReference type="ChEBI" id="CHEBI:15378"/>
        <dbReference type="ChEBI" id="CHEBI:57453"/>
        <dbReference type="ChEBI" id="CHEBI:143788"/>
        <dbReference type="ChEBI" id="CHEBI:147286"/>
        <dbReference type="ChEBI" id="CHEBI:195366"/>
        <dbReference type="EC" id="2.1.2.2"/>
    </reaction>
</comment>
<evidence type="ECO:0000313" key="9">
    <source>
        <dbReference type="EMBL" id="MDS1269855.1"/>
    </source>
</evidence>
<accession>A0ABU2H4W0</accession>
<dbReference type="Gene3D" id="3.40.50.170">
    <property type="entry name" value="Formyl transferase, N-terminal domain"/>
    <property type="match status" value="1"/>
</dbReference>
<feature type="compositionally biased region" description="Low complexity" evidence="7">
    <location>
        <begin position="197"/>
        <end position="220"/>
    </location>
</feature>
<dbReference type="InterPro" id="IPR004607">
    <property type="entry name" value="GART"/>
</dbReference>
<feature type="region of interest" description="Disordered" evidence="7">
    <location>
        <begin position="193"/>
        <end position="227"/>
    </location>
</feature>
<comment type="function">
    <text evidence="6">Catalyzes the transfer of a formyl group from 10-formyltetrahydrofolate to 5-phospho-ribosyl-glycinamide (GAR), producing 5-phospho-ribosyl-N-formylglycinamide (FGAR) and tetrahydrofolate.</text>
</comment>
<comment type="caution">
    <text evidence="9">The sequence shown here is derived from an EMBL/GenBank/DDBJ whole genome shotgun (WGS) entry which is preliminary data.</text>
</comment>
<keyword evidence="2 6" id="KW-0808">Transferase</keyword>
<feature type="binding site" evidence="6">
    <location>
        <begin position="89"/>
        <end position="92"/>
    </location>
    <ligand>
        <name>(6R)-10-formyltetrahydrofolate</name>
        <dbReference type="ChEBI" id="CHEBI:195366"/>
    </ligand>
</feature>
<dbReference type="Proteomes" id="UP001250214">
    <property type="component" value="Unassembled WGS sequence"/>
</dbReference>
<keyword evidence="3 6" id="KW-0658">Purine biosynthesis</keyword>
<evidence type="ECO:0000313" key="10">
    <source>
        <dbReference type="Proteomes" id="UP001250214"/>
    </source>
</evidence>
<dbReference type="Pfam" id="PF00551">
    <property type="entry name" value="Formyl_trans_N"/>
    <property type="match status" value="1"/>
</dbReference>
<keyword evidence="10" id="KW-1185">Reference proteome</keyword>
<proteinExistence type="inferred from homology"/>
<gene>
    <name evidence="6 9" type="primary">purN</name>
    <name evidence="9" type="ORF">RIF23_06050</name>
</gene>
<feature type="binding site" evidence="6">
    <location>
        <position position="104"/>
    </location>
    <ligand>
        <name>(6R)-10-formyltetrahydrofolate</name>
        <dbReference type="ChEBI" id="CHEBI:195366"/>
    </ligand>
</feature>
<dbReference type="NCBIfam" id="TIGR00639">
    <property type="entry name" value="PurN"/>
    <property type="match status" value="1"/>
</dbReference>
<dbReference type="InterPro" id="IPR002376">
    <property type="entry name" value="Formyl_transf_N"/>
</dbReference>
<dbReference type="CDD" id="cd08645">
    <property type="entry name" value="FMT_core_GART"/>
    <property type="match status" value="1"/>
</dbReference>
<comment type="similarity">
    <text evidence="4 6">Belongs to the GART family.</text>
</comment>
<evidence type="ECO:0000256" key="5">
    <source>
        <dbReference type="ARBA" id="ARBA00047664"/>
    </source>
</evidence>
<feature type="active site" description="Proton donor" evidence="6">
    <location>
        <position position="106"/>
    </location>
</feature>
<sequence length="227" mass="23664">MRVVVLVSGAGSTMAALLEASRAADYGATIVAVGADRSDARGLELARAAGVATFVVPFAQYDDRSAWDRALAERVVDAGADLVVGAGFMRILGPPVLRAAPVVNVHPALLPAFPGAHAVRSALQYGVTVTGATVHFMDEGVDTGPIIAQEPVAVRADDDEHSLHARIKPVEQRLLVDTVGRLARHGWRVHGRHVHLGSQPSPSPDSSGSPVSADSPDSPGNTKEEAR</sequence>
<evidence type="ECO:0000256" key="4">
    <source>
        <dbReference type="ARBA" id="ARBA00038440"/>
    </source>
</evidence>
<dbReference type="PANTHER" id="PTHR43369:SF2">
    <property type="entry name" value="PHOSPHORIBOSYLGLYCINAMIDE FORMYLTRANSFERASE"/>
    <property type="match status" value="1"/>
</dbReference>
<dbReference type="PANTHER" id="PTHR43369">
    <property type="entry name" value="PHOSPHORIBOSYLGLYCINAMIDE FORMYLTRANSFERASE"/>
    <property type="match status" value="1"/>
</dbReference>
<feature type="domain" description="Formyl transferase N-terminal" evidence="8">
    <location>
        <begin position="1"/>
        <end position="179"/>
    </location>
</feature>
<dbReference type="RefSeq" id="WP_310911536.1">
    <property type="nucleotide sequence ID" value="NZ_JAVLVT010000002.1"/>
</dbReference>
<comment type="pathway">
    <text evidence="1 6">Purine metabolism; IMP biosynthesis via de novo pathway; N(2)-formyl-N(1)-(5-phospho-D-ribosyl)glycinamide from N(1)-(5-phospho-D-ribosyl)glycinamide (10-formyl THF route): step 1/1.</text>
</comment>
<feature type="site" description="Raises pKa of active site His" evidence="6">
    <location>
        <position position="142"/>
    </location>
</feature>
<dbReference type="InterPro" id="IPR036477">
    <property type="entry name" value="Formyl_transf_N_sf"/>
</dbReference>
<dbReference type="EC" id="2.1.2.2" evidence="6"/>
<dbReference type="PROSITE" id="PS00373">
    <property type="entry name" value="GART"/>
    <property type="match status" value="1"/>
</dbReference>
<dbReference type="HAMAP" id="MF_01930">
    <property type="entry name" value="PurN"/>
    <property type="match status" value="1"/>
</dbReference>
<evidence type="ECO:0000256" key="6">
    <source>
        <dbReference type="HAMAP-Rule" id="MF_01930"/>
    </source>
</evidence>
<evidence type="ECO:0000256" key="7">
    <source>
        <dbReference type="SAM" id="MobiDB-lite"/>
    </source>
</evidence>
<reference evidence="10" key="1">
    <citation type="submission" date="2023-07" db="EMBL/GenBank/DDBJ databases">
        <title>Novel species in the genus Lipingzhangella isolated from Sambhar Salt Lake.</title>
        <authorList>
            <person name="Jiya N."/>
            <person name="Kajale S."/>
            <person name="Sharma A."/>
        </authorList>
    </citation>
    <scope>NUCLEOTIDE SEQUENCE [LARGE SCALE GENOMIC DNA]</scope>
    <source>
        <strain evidence="10">LS1_29</strain>
    </source>
</reference>
<evidence type="ECO:0000256" key="3">
    <source>
        <dbReference type="ARBA" id="ARBA00022755"/>
    </source>
</evidence>
<dbReference type="SUPFAM" id="SSF53328">
    <property type="entry name" value="Formyltransferase"/>
    <property type="match status" value="1"/>
</dbReference>
<evidence type="ECO:0000256" key="1">
    <source>
        <dbReference type="ARBA" id="ARBA00005054"/>
    </source>
</evidence>
<dbReference type="EMBL" id="JAVLVT010000002">
    <property type="protein sequence ID" value="MDS1269855.1"/>
    <property type="molecule type" value="Genomic_DNA"/>
</dbReference>
<evidence type="ECO:0000259" key="8">
    <source>
        <dbReference type="Pfam" id="PF00551"/>
    </source>
</evidence>